<gene>
    <name evidence="2" type="ORF">AFI02nite_38860</name>
    <name evidence="3" type="ORF">GNP88_18920</name>
</gene>
<evidence type="ECO:0000313" key="2">
    <source>
        <dbReference type="EMBL" id="GEK15850.1"/>
    </source>
</evidence>
<dbReference type="Proteomes" id="UP000321787">
    <property type="component" value="Unassembled WGS sequence"/>
</dbReference>
<evidence type="ECO:0008006" key="6">
    <source>
        <dbReference type="Google" id="ProtNLM"/>
    </source>
</evidence>
<evidence type="ECO:0000256" key="1">
    <source>
        <dbReference type="SAM" id="MobiDB-lite"/>
    </source>
</evidence>
<dbReference type="RefSeq" id="WP_146866449.1">
    <property type="nucleotide sequence ID" value="NZ_BJTZ01000043.1"/>
</dbReference>
<organism evidence="2 4">
    <name type="scientific">Aliivibrio fischeri</name>
    <name type="common">Vibrio fischeri</name>
    <dbReference type="NCBI Taxonomy" id="668"/>
    <lineage>
        <taxon>Bacteria</taxon>
        <taxon>Pseudomonadati</taxon>
        <taxon>Pseudomonadota</taxon>
        <taxon>Gammaproteobacteria</taxon>
        <taxon>Vibrionales</taxon>
        <taxon>Vibrionaceae</taxon>
        <taxon>Aliivibrio</taxon>
    </lineage>
</organism>
<protein>
    <recommendedName>
        <fullName evidence="6">Insecticial toxin</fullName>
    </recommendedName>
</protein>
<dbReference type="EMBL" id="BJTZ01000043">
    <property type="protein sequence ID" value="GEK15850.1"/>
    <property type="molecule type" value="Genomic_DNA"/>
</dbReference>
<proteinExistence type="predicted"/>
<feature type="region of interest" description="Disordered" evidence="1">
    <location>
        <begin position="1"/>
        <end position="28"/>
    </location>
</feature>
<accession>A0A510URJ2</accession>
<evidence type="ECO:0000313" key="4">
    <source>
        <dbReference type="Proteomes" id="UP000321787"/>
    </source>
</evidence>
<feature type="compositionally biased region" description="Basic and acidic residues" evidence="1">
    <location>
        <begin position="12"/>
        <end position="28"/>
    </location>
</feature>
<evidence type="ECO:0000313" key="3">
    <source>
        <dbReference type="EMBL" id="MUK51201.1"/>
    </source>
</evidence>
<name>A0A510URJ2_ALIFS</name>
<reference evidence="2 4" key="1">
    <citation type="submission" date="2019-07" db="EMBL/GenBank/DDBJ databases">
        <title>Whole genome shotgun sequence of Aliivibrio fischeri NBRC 101058.</title>
        <authorList>
            <person name="Hosoyama A."/>
            <person name="Uohara A."/>
            <person name="Ohji S."/>
            <person name="Ichikawa N."/>
        </authorList>
    </citation>
    <scope>NUCLEOTIDE SEQUENCE [LARGE SCALE GENOMIC DNA]</scope>
    <source>
        <strain evidence="2 4">NBRC 101058</strain>
    </source>
</reference>
<comment type="caution">
    <text evidence="2">The sequence shown here is derived from an EMBL/GenBank/DDBJ whole genome shotgun (WGS) entry which is preliminary data.</text>
</comment>
<sequence>MRYQSLPSNYTEKQETTRARAKRQREERRAELTYTVADEIRWRNKRKKVMAERAKAIESSKEIYLTEQITRKFISPKHYKAIADASNKYKFTVSFREAGIHTIDAISLGAPMKGHDILEKTIKESSLQKAYPNNWSDKFKNLKSVGLLGLVGHWDNKGLQGVWCLNEDGIKEKVSIYHYDGSFKTKDNFLDEKGRLTAFTGDYDMHDLITHRGTGRPRTVLSDSKEEKDIIDHINKAIAEVDKARPFGDIEYNAVRHGPQVNFVSHMLSKERDKVCADNGFLRPVAEAGSFPIAVVSRGSWKIINTIDELQAFYSSLGAVMKESWKPDGVRNYQGDGNYVNLGRKPSL</sequence>
<dbReference type="Proteomes" id="UP000448038">
    <property type="component" value="Unassembled WGS sequence"/>
</dbReference>
<reference evidence="3 5" key="2">
    <citation type="submission" date="2019-11" db="EMBL/GenBank/DDBJ databases">
        <title>Using colonization assays and comparative genomics to discover symbiosis behaviors and factors in Vibrio fischeri.</title>
        <authorList>
            <person name="Bongrand C."/>
            <person name="Moriano-Gutierrez S."/>
            <person name="Arevalo P."/>
            <person name="Mcfall-Ngai M."/>
            <person name="Visick K."/>
            <person name="Polz M.F."/>
            <person name="Ruby E.G."/>
        </authorList>
    </citation>
    <scope>NUCLEOTIDE SEQUENCE [LARGE SCALE GENOMIC DNA]</scope>
    <source>
        <strain evidence="5">emors.4.1</strain>
        <strain evidence="3">Emors.4.1</strain>
    </source>
</reference>
<feature type="compositionally biased region" description="Polar residues" evidence="1">
    <location>
        <begin position="1"/>
        <end position="11"/>
    </location>
</feature>
<evidence type="ECO:0000313" key="5">
    <source>
        <dbReference type="Proteomes" id="UP000448038"/>
    </source>
</evidence>
<dbReference type="EMBL" id="WOBN01000039">
    <property type="protein sequence ID" value="MUK51201.1"/>
    <property type="molecule type" value="Genomic_DNA"/>
</dbReference>
<dbReference type="AlphaFoldDB" id="A0A510URJ2"/>